<sequence>MRIQESLGVILAMTLLSGCSSMDVLTKKQMETEGRLEQILQANAAQRTQLADLSKELQGLSQKVADHEAFFASQRAEIEAVKSQLAAKQKIAPNTEAAATIEVVSAEPAKSDTESQQQEAYMKAFGIFSANRYSEAISAFTTFIAAYPNSEYAANAQYWIGECHYSQKEYQKALAAFNAVLTNYPKGKKAPDAMLKVAFSQLSLNDTAAAKGTMRQLIETYPKSPAAAKAKERLNRP</sequence>
<dbReference type="InterPro" id="IPR019734">
    <property type="entry name" value="TPR_rpt"/>
</dbReference>
<feature type="coiled-coil region" evidence="2">
    <location>
        <begin position="36"/>
        <end position="70"/>
    </location>
</feature>
<gene>
    <name evidence="3" type="primary">ybgF</name>
    <name evidence="3" type="ORF">KI809_18265</name>
</gene>
<dbReference type="Proteomes" id="UP000811899">
    <property type="component" value="Unassembled WGS sequence"/>
</dbReference>
<dbReference type="Pfam" id="PF13432">
    <property type="entry name" value="TPR_16"/>
    <property type="match status" value="1"/>
</dbReference>
<reference evidence="3 4" key="1">
    <citation type="submission" date="2021-05" db="EMBL/GenBank/DDBJ databases">
        <title>The draft genome of Geobacter pelophilus DSM 12255.</title>
        <authorList>
            <person name="Xu Z."/>
            <person name="Masuda Y."/>
            <person name="Itoh H."/>
            <person name="Senoo K."/>
        </authorList>
    </citation>
    <scope>NUCLEOTIDE SEQUENCE [LARGE SCALE GENOMIC DNA]</scope>
    <source>
        <strain evidence="3 4">DSM 12255</strain>
    </source>
</reference>
<dbReference type="InterPro" id="IPR011990">
    <property type="entry name" value="TPR-like_helical_dom_sf"/>
</dbReference>
<dbReference type="SUPFAM" id="SSF48452">
    <property type="entry name" value="TPR-like"/>
    <property type="match status" value="1"/>
</dbReference>
<dbReference type="HAMAP" id="MF_02066">
    <property type="entry name" value="CpoB"/>
    <property type="match status" value="1"/>
</dbReference>
<accession>A0AAW4L9K1</accession>
<dbReference type="InterPro" id="IPR014162">
    <property type="entry name" value="CpoB_C"/>
</dbReference>
<organism evidence="3 4">
    <name type="scientific">Geoanaerobacter pelophilus</name>
    <dbReference type="NCBI Taxonomy" id="60036"/>
    <lineage>
        <taxon>Bacteria</taxon>
        <taxon>Pseudomonadati</taxon>
        <taxon>Thermodesulfobacteriota</taxon>
        <taxon>Desulfuromonadia</taxon>
        <taxon>Geobacterales</taxon>
        <taxon>Geobacteraceae</taxon>
        <taxon>Geoanaerobacter</taxon>
    </lineage>
</organism>
<keyword evidence="4" id="KW-1185">Reference proteome</keyword>
<dbReference type="Gene3D" id="1.25.40.10">
    <property type="entry name" value="Tetratricopeptide repeat domain"/>
    <property type="match status" value="1"/>
</dbReference>
<dbReference type="AlphaFoldDB" id="A0AAW4L9K1"/>
<evidence type="ECO:0000313" key="4">
    <source>
        <dbReference type="Proteomes" id="UP000811899"/>
    </source>
</evidence>
<protein>
    <submittedName>
        <fullName evidence="3">Tol-pal system protein YbgF</fullName>
    </submittedName>
</protein>
<dbReference type="GO" id="GO:0051301">
    <property type="term" value="P:cell division"/>
    <property type="evidence" value="ECO:0007669"/>
    <property type="project" value="InterPro"/>
</dbReference>
<keyword evidence="1" id="KW-0802">TPR repeat</keyword>
<dbReference type="Pfam" id="PF13174">
    <property type="entry name" value="TPR_6"/>
    <property type="match status" value="1"/>
</dbReference>
<dbReference type="PROSITE" id="PS50005">
    <property type="entry name" value="TPR"/>
    <property type="match status" value="1"/>
</dbReference>
<evidence type="ECO:0000313" key="3">
    <source>
        <dbReference type="EMBL" id="MBT0666260.1"/>
    </source>
</evidence>
<dbReference type="InterPro" id="IPR034706">
    <property type="entry name" value="CpoB"/>
</dbReference>
<evidence type="ECO:0000256" key="1">
    <source>
        <dbReference type="PROSITE-ProRule" id="PRU00339"/>
    </source>
</evidence>
<dbReference type="RefSeq" id="WP_214173034.1">
    <property type="nucleotide sequence ID" value="NZ_JAHCVJ010000010.1"/>
</dbReference>
<name>A0AAW4L9K1_9BACT</name>
<feature type="repeat" description="TPR" evidence="1">
    <location>
        <begin position="154"/>
        <end position="187"/>
    </location>
</feature>
<evidence type="ECO:0000256" key="2">
    <source>
        <dbReference type="SAM" id="Coils"/>
    </source>
</evidence>
<proteinExistence type="inferred from homology"/>
<dbReference type="NCBIfam" id="TIGR02795">
    <property type="entry name" value="tol_pal_ybgF"/>
    <property type="match status" value="1"/>
</dbReference>
<comment type="caution">
    <text evidence="3">The sequence shown here is derived from an EMBL/GenBank/DDBJ whole genome shotgun (WGS) entry which is preliminary data.</text>
</comment>
<dbReference type="PROSITE" id="PS51257">
    <property type="entry name" value="PROKAR_LIPOPROTEIN"/>
    <property type="match status" value="1"/>
</dbReference>
<keyword evidence="2" id="KW-0175">Coiled coil</keyword>
<dbReference type="EMBL" id="JAHCVJ010000010">
    <property type="protein sequence ID" value="MBT0666260.1"/>
    <property type="molecule type" value="Genomic_DNA"/>
</dbReference>